<gene>
    <name evidence="2" type="ORF">BDZ94DRAFT_1246931</name>
</gene>
<name>A0A9P5YI39_9AGAR</name>
<organism evidence="2 3">
    <name type="scientific">Collybia nuda</name>
    <dbReference type="NCBI Taxonomy" id="64659"/>
    <lineage>
        <taxon>Eukaryota</taxon>
        <taxon>Fungi</taxon>
        <taxon>Dikarya</taxon>
        <taxon>Basidiomycota</taxon>
        <taxon>Agaricomycotina</taxon>
        <taxon>Agaricomycetes</taxon>
        <taxon>Agaricomycetidae</taxon>
        <taxon>Agaricales</taxon>
        <taxon>Tricholomatineae</taxon>
        <taxon>Clitocybaceae</taxon>
        <taxon>Collybia</taxon>
    </lineage>
</organism>
<dbReference type="Proteomes" id="UP000807353">
    <property type="component" value="Unassembled WGS sequence"/>
</dbReference>
<dbReference type="OrthoDB" id="3271227at2759"/>
<protein>
    <submittedName>
        <fullName evidence="2">Uncharacterized protein</fullName>
    </submittedName>
</protein>
<accession>A0A9P5YI39</accession>
<dbReference type="AlphaFoldDB" id="A0A9P5YI39"/>
<proteinExistence type="predicted"/>
<feature type="compositionally biased region" description="Pro residues" evidence="1">
    <location>
        <begin position="60"/>
        <end position="72"/>
    </location>
</feature>
<sequence length="124" mass="14154">MSELIRRVNSLPGSPFSTPRPRVSNSSHLKVSAPGTAYSPYLKSSKSLLSRIAPLHPNRRTPPPPLPPPPPPKKTKKEREREEQWEEELIESVGGITEWACMSDAERKEMRKVKREQEMLGWED</sequence>
<keyword evidence="3" id="KW-1185">Reference proteome</keyword>
<dbReference type="EMBL" id="MU150234">
    <property type="protein sequence ID" value="KAF9468005.1"/>
    <property type="molecule type" value="Genomic_DNA"/>
</dbReference>
<evidence type="ECO:0000313" key="2">
    <source>
        <dbReference type="EMBL" id="KAF9468005.1"/>
    </source>
</evidence>
<feature type="region of interest" description="Disordered" evidence="1">
    <location>
        <begin position="1"/>
        <end position="83"/>
    </location>
</feature>
<evidence type="ECO:0000256" key="1">
    <source>
        <dbReference type="SAM" id="MobiDB-lite"/>
    </source>
</evidence>
<feature type="compositionally biased region" description="Polar residues" evidence="1">
    <location>
        <begin position="11"/>
        <end position="29"/>
    </location>
</feature>
<reference evidence="2" key="1">
    <citation type="submission" date="2020-11" db="EMBL/GenBank/DDBJ databases">
        <authorList>
            <consortium name="DOE Joint Genome Institute"/>
            <person name="Ahrendt S."/>
            <person name="Riley R."/>
            <person name="Andreopoulos W."/>
            <person name="Labutti K."/>
            <person name="Pangilinan J."/>
            <person name="Ruiz-Duenas F.J."/>
            <person name="Barrasa J.M."/>
            <person name="Sanchez-Garcia M."/>
            <person name="Camarero S."/>
            <person name="Miyauchi S."/>
            <person name="Serrano A."/>
            <person name="Linde D."/>
            <person name="Babiker R."/>
            <person name="Drula E."/>
            <person name="Ayuso-Fernandez I."/>
            <person name="Pacheco R."/>
            <person name="Padilla G."/>
            <person name="Ferreira P."/>
            <person name="Barriuso J."/>
            <person name="Kellner H."/>
            <person name="Castanera R."/>
            <person name="Alfaro M."/>
            <person name="Ramirez L."/>
            <person name="Pisabarro A.G."/>
            <person name="Kuo A."/>
            <person name="Tritt A."/>
            <person name="Lipzen A."/>
            <person name="He G."/>
            <person name="Yan M."/>
            <person name="Ng V."/>
            <person name="Cullen D."/>
            <person name="Martin F."/>
            <person name="Rosso M.-N."/>
            <person name="Henrissat B."/>
            <person name="Hibbett D."/>
            <person name="Martinez A.T."/>
            <person name="Grigoriev I.V."/>
        </authorList>
    </citation>
    <scope>NUCLEOTIDE SEQUENCE</scope>
    <source>
        <strain evidence="2">CBS 247.69</strain>
    </source>
</reference>
<comment type="caution">
    <text evidence="2">The sequence shown here is derived from an EMBL/GenBank/DDBJ whole genome shotgun (WGS) entry which is preliminary data.</text>
</comment>
<feature type="compositionally biased region" description="Low complexity" evidence="1">
    <location>
        <begin position="42"/>
        <end position="56"/>
    </location>
</feature>
<evidence type="ECO:0000313" key="3">
    <source>
        <dbReference type="Proteomes" id="UP000807353"/>
    </source>
</evidence>